<accession>A0A1N6QRD8</accession>
<dbReference type="STRING" id="1198245.SAMN05444858_101449"/>
<sequence>MNPRFRTVPRLGQTRRVADLLERWRAAARGAGATGPAGLTDAGEELIHRWREPHRHYHTVDHLRAVLDVVDRHAELAGRPDLVRLAAWCHDAVYDPRAGGDANEQASAELAVRLLTGLGLPADAVTEVRRLVLLTAGHQVDAGDADGALLCDADLAVLAAPPAAYERYAAAVRREYAHVPEPDFRIGRARVLSALLGLPALFRSPPLARRWERPARANLRRELAALATPGPAPA</sequence>
<dbReference type="GO" id="GO:0016787">
    <property type="term" value="F:hydrolase activity"/>
    <property type="evidence" value="ECO:0007669"/>
    <property type="project" value="UniProtKB-KW"/>
</dbReference>
<keyword evidence="2" id="KW-1185">Reference proteome</keyword>
<dbReference type="Gene3D" id="1.10.3210.10">
    <property type="entry name" value="Hypothetical protein af1432"/>
    <property type="match status" value="1"/>
</dbReference>
<proteinExistence type="predicted"/>
<name>A0A1N6QRD8_9ACTN</name>
<protein>
    <submittedName>
        <fullName evidence="1">Predicted metal-dependent phosphohydrolase, HD superfamily</fullName>
    </submittedName>
</protein>
<dbReference type="InterPro" id="IPR009218">
    <property type="entry name" value="HD_phosphohydro"/>
</dbReference>
<evidence type="ECO:0000313" key="1">
    <source>
        <dbReference type="EMBL" id="SIQ19189.1"/>
    </source>
</evidence>
<gene>
    <name evidence="1" type="ORF">SAMN05444858_101449</name>
</gene>
<organism evidence="1 2">
    <name type="scientific">Micromonospora avicenniae</name>
    <dbReference type="NCBI Taxonomy" id="1198245"/>
    <lineage>
        <taxon>Bacteria</taxon>
        <taxon>Bacillati</taxon>
        <taxon>Actinomycetota</taxon>
        <taxon>Actinomycetes</taxon>
        <taxon>Micromonosporales</taxon>
        <taxon>Micromonosporaceae</taxon>
        <taxon>Micromonospora</taxon>
    </lineage>
</organism>
<dbReference type="PANTHER" id="PTHR21174">
    <property type="match status" value="1"/>
</dbReference>
<dbReference type="EMBL" id="FTNF01000001">
    <property type="protein sequence ID" value="SIQ19189.1"/>
    <property type="molecule type" value="Genomic_DNA"/>
</dbReference>
<dbReference type="Proteomes" id="UP000186004">
    <property type="component" value="Unassembled WGS sequence"/>
</dbReference>
<dbReference type="AlphaFoldDB" id="A0A1N6QRD8"/>
<dbReference type="PIRSF" id="PIRSF035170">
    <property type="entry name" value="HD_phosphohydro"/>
    <property type="match status" value="1"/>
</dbReference>
<dbReference type="PANTHER" id="PTHR21174:SF0">
    <property type="entry name" value="HD PHOSPHOHYDROLASE FAMILY PROTEIN-RELATED"/>
    <property type="match status" value="1"/>
</dbReference>
<reference evidence="1 2" key="1">
    <citation type="submission" date="2017-01" db="EMBL/GenBank/DDBJ databases">
        <authorList>
            <person name="Mah S.A."/>
            <person name="Swanson W.J."/>
            <person name="Moy G.W."/>
            <person name="Vacquier V.D."/>
        </authorList>
    </citation>
    <scope>NUCLEOTIDE SEQUENCE [LARGE SCALE GENOMIC DNA]</scope>
    <source>
        <strain evidence="1 2">DSM 45758</strain>
    </source>
</reference>
<keyword evidence="1" id="KW-0378">Hydrolase</keyword>
<dbReference type="SUPFAM" id="SSF109604">
    <property type="entry name" value="HD-domain/PDEase-like"/>
    <property type="match status" value="1"/>
</dbReference>
<evidence type="ECO:0000313" key="2">
    <source>
        <dbReference type="Proteomes" id="UP000186004"/>
    </source>
</evidence>